<reference evidence="2 3" key="1">
    <citation type="journal article" date="2014" name="Am. J. Bot.">
        <title>Genome assembly and annotation for red clover (Trifolium pratense; Fabaceae).</title>
        <authorList>
            <person name="Istvanek J."/>
            <person name="Jaros M."/>
            <person name="Krenek A."/>
            <person name="Repkova J."/>
        </authorList>
    </citation>
    <scope>NUCLEOTIDE SEQUENCE [LARGE SCALE GENOMIC DNA]</scope>
    <source>
        <strain evidence="3">cv. Tatra</strain>
        <tissue evidence="2">Young leaves</tissue>
    </source>
</reference>
<comment type="caution">
    <text evidence="2">The sequence shown here is derived from an EMBL/GenBank/DDBJ whole genome shotgun (WGS) entry which is preliminary data.</text>
</comment>
<dbReference type="Proteomes" id="UP000236291">
    <property type="component" value="Unassembled WGS sequence"/>
</dbReference>
<feature type="region of interest" description="Disordered" evidence="1">
    <location>
        <begin position="36"/>
        <end position="69"/>
    </location>
</feature>
<accession>A0A2K3KVZ1</accession>
<evidence type="ECO:0000256" key="1">
    <source>
        <dbReference type="SAM" id="MobiDB-lite"/>
    </source>
</evidence>
<feature type="non-terminal residue" evidence="2">
    <location>
        <position position="1"/>
    </location>
</feature>
<dbReference type="EMBL" id="ASHM01113406">
    <property type="protein sequence ID" value="PNX70435.1"/>
    <property type="molecule type" value="Genomic_DNA"/>
</dbReference>
<feature type="compositionally biased region" description="Polar residues" evidence="1">
    <location>
        <begin position="55"/>
        <end position="69"/>
    </location>
</feature>
<protein>
    <submittedName>
        <fullName evidence="2">Uncharacterized protein</fullName>
    </submittedName>
</protein>
<dbReference type="AlphaFoldDB" id="A0A2K3KVZ1"/>
<name>A0A2K3KVZ1_TRIPR</name>
<sequence>QLMKGMTMQNDMPMYIMLEFQIMRNWLNEFVCTPLQIVPPPPNPPPPVEPFPQPDNFTSSDDSSPTVLE</sequence>
<evidence type="ECO:0000313" key="2">
    <source>
        <dbReference type="EMBL" id="PNX70435.1"/>
    </source>
</evidence>
<reference evidence="2 3" key="2">
    <citation type="journal article" date="2017" name="Front. Plant Sci.">
        <title>Gene Classification and Mining of Molecular Markers Useful in Red Clover (Trifolium pratense) Breeding.</title>
        <authorList>
            <person name="Istvanek J."/>
            <person name="Dluhosova J."/>
            <person name="Dluhos P."/>
            <person name="Patkova L."/>
            <person name="Nedelnik J."/>
            <person name="Repkova J."/>
        </authorList>
    </citation>
    <scope>NUCLEOTIDE SEQUENCE [LARGE SCALE GENOMIC DNA]</scope>
    <source>
        <strain evidence="3">cv. Tatra</strain>
        <tissue evidence="2">Young leaves</tissue>
    </source>
</reference>
<organism evidence="2 3">
    <name type="scientific">Trifolium pratense</name>
    <name type="common">Red clover</name>
    <dbReference type="NCBI Taxonomy" id="57577"/>
    <lineage>
        <taxon>Eukaryota</taxon>
        <taxon>Viridiplantae</taxon>
        <taxon>Streptophyta</taxon>
        <taxon>Embryophyta</taxon>
        <taxon>Tracheophyta</taxon>
        <taxon>Spermatophyta</taxon>
        <taxon>Magnoliopsida</taxon>
        <taxon>eudicotyledons</taxon>
        <taxon>Gunneridae</taxon>
        <taxon>Pentapetalae</taxon>
        <taxon>rosids</taxon>
        <taxon>fabids</taxon>
        <taxon>Fabales</taxon>
        <taxon>Fabaceae</taxon>
        <taxon>Papilionoideae</taxon>
        <taxon>50 kb inversion clade</taxon>
        <taxon>NPAAA clade</taxon>
        <taxon>Hologalegina</taxon>
        <taxon>IRL clade</taxon>
        <taxon>Trifolieae</taxon>
        <taxon>Trifolium</taxon>
    </lineage>
</organism>
<gene>
    <name evidence="2" type="ORF">L195_g057390</name>
</gene>
<evidence type="ECO:0000313" key="3">
    <source>
        <dbReference type="Proteomes" id="UP000236291"/>
    </source>
</evidence>
<feature type="compositionally biased region" description="Pro residues" evidence="1">
    <location>
        <begin position="37"/>
        <end position="53"/>
    </location>
</feature>
<proteinExistence type="predicted"/>